<keyword evidence="2" id="KW-1133">Transmembrane helix</keyword>
<dbReference type="InterPro" id="IPR029033">
    <property type="entry name" value="His_PPase_superfam"/>
</dbReference>
<evidence type="ECO:0000313" key="3">
    <source>
        <dbReference type="EMBL" id="CAB9523394.1"/>
    </source>
</evidence>
<name>A0A9N8EQR0_9STRA</name>
<dbReference type="Gene3D" id="3.40.50.1240">
    <property type="entry name" value="Phosphoglycerate mutase-like"/>
    <property type="match status" value="1"/>
</dbReference>
<keyword evidence="2" id="KW-0812">Transmembrane</keyword>
<organism evidence="3 4">
    <name type="scientific">Seminavis robusta</name>
    <dbReference type="NCBI Taxonomy" id="568900"/>
    <lineage>
        <taxon>Eukaryota</taxon>
        <taxon>Sar</taxon>
        <taxon>Stramenopiles</taxon>
        <taxon>Ochrophyta</taxon>
        <taxon>Bacillariophyta</taxon>
        <taxon>Bacillariophyceae</taxon>
        <taxon>Bacillariophycidae</taxon>
        <taxon>Naviculales</taxon>
        <taxon>Naviculaceae</taxon>
        <taxon>Seminavis</taxon>
    </lineage>
</organism>
<feature type="region of interest" description="Disordered" evidence="1">
    <location>
        <begin position="122"/>
        <end position="141"/>
    </location>
</feature>
<feature type="region of interest" description="Disordered" evidence="1">
    <location>
        <begin position="551"/>
        <end position="582"/>
    </location>
</feature>
<dbReference type="EMBL" id="CAICTM010001409">
    <property type="protein sequence ID" value="CAB9523394.1"/>
    <property type="molecule type" value="Genomic_DNA"/>
</dbReference>
<feature type="transmembrane region" description="Helical" evidence="2">
    <location>
        <begin position="516"/>
        <end position="538"/>
    </location>
</feature>
<dbReference type="Proteomes" id="UP001153069">
    <property type="component" value="Unassembled WGS sequence"/>
</dbReference>
<feature type="region of interest" description="Disordered" evidence="1">
    <location>
        <begin position="170"/>
        <end position="198"/>
    </location>
</feature>
<gene>
    <name evidence="3" type="ORF">SEMRO_1411_G270410.2</name>
</gene>
<evidence type="ECO:0000313" key="4">
    <source>
        <dbReference type="Proteomes" id="UP001153069"/>
    </source>
</evidence>
<keyword evidence="4" id="KW-1185">Reference proteome</keyword>
<dbReference type="OrthoDB" id="193800at2759"/>
<sequence>MKPQKATITTKTHHFFLFRHCVRSTRLHVKLRDEHNSSNNVNDYLSTTTTTTSVPDWGVPEKWCTESAITMVENMGRWLATQGLLKNTVAQRVQFQVIADSSTQRTVDTAWALMKGLADGFQSRNDNNDVNGNGNATTPETSTGRIIVEGLGHVFYDPWLFEPYKKDPFFFPKEEPPPPNDTPNQKEKKDDSQQPGLCSANYTRKELKQWIKQRLANLPPPSSIPDALEFFMNVAGMGTAGNLTERFPSQPKMAHDLKHMEGAPALLKHMAQLAFYSRAGNASQIFLPHMTNAELYQRLLPWVYWTRDVAQINNPREATFGAVWARALALILDQGHLHRTTDEDEDANSLTTVTIVVGHDGDLDAIATALGVRWKAPPPYQPQSAEYLVTPPVSGIHAKHTIRTGIPNRMDMSFLCPVYSMLEDDEQDDAWVWNSSGILEQSPLIWRNSKTAARWKTSSDGVSTYLEGENVIDSLQQQVLQTLAPYTGATTCWEATESFLLQQEQTLPPLGSTTSMLATSLAIVGWSLLGLCAAAWFWTRRRLGGSAYTGIQSHEDDDEGEGVFEDSASSKVNGSLQLAELS</sequence>
<dbReference type="InterPro" id="IPR000560">
    <property type="entry name" value="His_Pase_clade-2"/>
</dbReference>
<protein>
    <submittedName>
        <fullName evidence="3">Uncharacterized protein</fullName>
    </submittedName>
</protein>
<feature type="compositionally biased region" description="Acidic residues" evidence="1">
    <location>
        <begin position="555"/>
        <end position="564"/>
    </location>
</feature>
<dbReference type="AlphaFoldDB" id="A0A9N8EQR0"/>
<proteinExistence type="predicted"/>
<dbReference type="SUPFAM" id="SSF53254">
    <property type="entry name" value="Phosphoglycerate mutase-like"/>
    <property type="match status" value="1"/>
</dbReference>
<reference evidence="3" key="1">
    <citation type="submission" date="2020-06" db="EMBL/GenBank/DDBJ databases">
        <authorList>
            <consortium name="Plant Systems Biology data submission"/>
        </authorList>
    </citation>
    <scope>NUCLEOTIDE SEQUENCE</scope>
    <source>
        <strain evidence="3">D6</strain>
    </source>
</reference>
<comment type="caution">
    <text evidence="3">The sequence shown here is derived from an EMBL/GenBank/DDBJ whole genome shotgun (WGS) entry which is preliminary data.</text>
</comment>
<feature type="compositionally biased region" description="Polar residues" evidence="1">
    <location>
        <begin position="567"/>
        <end position="576"/>
    </location>
</feature>
<evidence type="ECO:0000256" key="2">
    <source>
        <dbReference type="SAM" id="Phobius"/>
    </source>
</evidence>
<keyword evidence="2" id="KW-0472">Membrane</keyword>
<evidence type="ECO:0000256" key="1">
    <source>
        <dbReference type="SAM" id="MobiDB-lite"/>
    </source>
</evidence>
<accession>A0A9N8EQR0</accession>
<dbReference type="Pfam" id="PF00328">
    <property type="entry name" value="His_Phos_2"/>
    <property type="match status" value="1"/>
</dbReference>